<dbReference type="RefSeq" id="WP_377531862.1">
    <property type="nucleotide sequence ID" value="NZ_JBHTES010000001.1"/>
</dbReference>
<organism evidence="3 4">
    <name type="scientific">Paenibacillus farraposensis</name>
    <dbReference type="NCBI Taxonomy" id="2807095"/>
    <lineage>
        <taxon>Bacteria</taxon>
        <taxon>Bacillati</taxon>
        <taxon>Bacillota</taxon>
        <taxon>Bacilli</taxon>
        <taxon>Bacillales</taxon>
        <taxon>Paenibacillaceae</taxon>
        <taxon>Paenibacillus</taxon>
    </lineage>
</organism>
<feature type="domain" description="Fibronectin type-III" evidence="2">
    <location>
        <begin position="177"/>
        <end position="259"/>
    </location>
</feature>
<dbReference type="Proteomes" id="UP001597340">
    <property type="component" value="Unassembled WGS sequence"/>
</dbReference>
<evidence type="ECO:0000313" key="3">
    <source>
        <dbReference type="EMBL" id="MFD1460451.1"/>
    </source>
</evidence>
<dbReference type="Gene3D" id="2.60.40.10">
    <property type="entry name" value="Immunoglobulins"/>
    <property type="match status" value="1"/>
</dbReference>
<gene>
    <name evidence="3" type="ORF">ACFQ5D_03115</name>
</gene>
<dbReference type="InterPro" id="IPR003961">
    <property type="entry name" value="FN3_dom"/>
</dbReference>
<sequence length="354" mass="39123">MKIGFTKKFGILFGVLLFVMVTFLNSHSYAASVGERLSEAEAGWERYDDTYKTILRENGAFAFVPSDEQNQTYNGGYYYSKDKGATISFAFTGEKVRILGPVWTLQSNNIEVNIDGVKITNYSAYGSPVKHQVILFEKLNLDKGKHIVRLTNNQAGMELEVDAIDIAKDGKLIPINTPFNLDASAGDSKVILKWGQIQNAESYTVKYGTESGKYTETVTATKDAYGNFVIPGLTNGTKYYFVVSAKVNGVDSEYSNEASATPQGGGGEQPDPEQPSGDRAILVVTMTTGLEKEFDLSMKEVNDFISWYEGKQAGTGSASYAINKHDNNKGPFSSRKDYMLYDRILTFEVSEYSK</sequence>
<reference evidence="4" key="1">
    <citation type="journal article" date="2019" name="Int. J. Syst. Evol. Microbiol.">
        <title>The Global Catalogue of Microorganisms (GCM) 10K type strain sequencing project: providing services to taxonomists for standard genome sequencing and annotation.</title>
        <authorList>
            <consortium name="The Broad Institute Genomics Platform"/>
            <consortium name="The Broad Institute Genome Sequencing Center for Infectious Disease"/>
            <person name="Wu L."/>
            <person name="Ma J."/>
        </authorList>
    </citation>
    <scope>NUCLEOTIDE SEQUENCE [LARGE SCALE GENOMIC DNA]</scope>
    <source>
        <strain evidence="4">CCM 9147</strain>
    </source>
</reference>
<dbReference type="Pfam" id="PF00041">
    <property type="entry name" value="fn3"/>
    <property type="match status" value="1"/>
</dbReference>
<dbReference type="EMBL" id="JBHTNZ010000002">
    <property type="protein sequence ID" value="MFD1460451.1"/>
    <property type="molecule type" value="Genomic_DNA"/>
</dbReference>
<dbReference type="Gene3D" id="2.60.120.260">
    <property type="entry name" value="Galactose-binding domain-like"/>
    <property type="match status" value="1"/>
</dbReference>
<dbReference type="SUPFAM" id="SSF49265">
    <property type="entry name" value="Fibronectin type III"/>
    <property type="match status" value="1"/>
</dbReference>
<evidence type="ECO:0000256" key="1">
    <source>
        <dbReference type="SAM" id="MobiDB-lite"/>
    </source>
</evidence>
<dbReference type="InterPro" id="IPR036116">
    <property type="entry name" value="FN3_sf"/>
</dbReference>
<protein>
    <submittedName>
        <fullName evidence="3">Fibronectin type III domain-containing protein</fullName>
    </submittedName>
</protein>
<accession>A0ABW4DBC6</accession>
<dbReference type="CDD" id="cd00063">
    <property type="entry name" value="FN3"/>
    <property type="match status" value="1"/>
</dbReference>
<evidence type="ECO:0000259" key="2">
    <source>
        <dbReference type="Pfam" id="PF00041"/>
    </source>
</evidence>
<comment type="caution">
    <text evidence="3">The sequence shown here is derived from an EMBL/GenBank/DDBJ whole genome shotgun (WGS) entry which is preliminary data.</text>
</comment>
<proteinExistence type="predicted"/>
<feature type="region of interest" description="Disordered" evidence="1">
    <location>
        <begin position="254"/>
        <end position="277"/>
    </location>
</feature>
<dbReference type="InterPro" id="IPR013783">
    <property type="entry name" value="Ig-like_fold"/>
</dbReference>
<evidence type="ECO:0000313" key="4">
    <source>
        <dbReference type="Proteomes" id="UP001597340"/>
    </source>
</evidence>
<keyword evidence="4" id="KW-1185">Reference proteome</keyword>
<name>A0ABW4DBC6_9BACL</name>